<dbReference type="EMBL" id="VSSQ01017281">
    <property type="protein sequence ID" value="MPM59418.1"/>
    <property type="molecule type" value="Genomic_DNA"/>
</dbReference>
<organism evidence="1">
    <name type="scientific">bioreactor metagenome</name>
    <dbReference type="NCBI Taxonomy" id="1076179"/>
    <lineage>
        <taxon>unclassified sequences</taxon>
        <taxon>metagenomes</taxon>
        <taxon>ecological metagenomes</taxon>
    </lineage>
</organism>
<evidence type="ECO:0000313" key="1">
    <source>
        <dbReference type="EMBL" id="MPM59418.1"/>
    </source>
</evidence>
<dbReference type="AlphaFoldDB" id="A0A645B2W3"/>
<sequence length="116" mass="13005">MLYGKTTYGRLSRFAADIPPLILEMAGAKTVRKPAKNIIFEETPGKKTLSSMFSQEQKIRPSESYSVGEMVEHQTFGRGMVISAKIMANDIFLEVAFDRVGTKKLMANFAKLKKIQ</sequence>
<dbReference type="Pfam" id="PF21196">
    <property type="entry name" value="PcrA_UvrD_tudor"/>
    <property type="match status" value="1"/>
</dbReference>
<protein>
    <submittedName>
        <fullName evidence="1">Uncharacterized protein</fullName>
    </submittedName>
</protein>
<accession>A0A645B2W3</accession>
<reference evidence="1" key="1">
    <citation type="submission" date="2019-08" db="EMBL/GenBank/DDBJ databases">
        <authorList>
            <person name="Kucharzyk K."/>
            <person name="Murdoch R.W."/>
            <person name="Higgins S."/>
            <person name="Loffler F."/>
        </authorList>
    </citation>
    <scope>NUCLEOTIDE SEQUENCE</scope>
</reference>
<comment type="caution">
    <text evidence="1">The sequence shown here is derived from an EMBL/GenBank/DDBJ whole genome shotgun (WGS) entry which is preliminary data.</text>
</comment>
<proteinExistence type="predicted"/>
<gene>
    <name evidence="1" type="ORF">SDC9_106260</name>
</gene>
<name>A0A645B2W3_9ZZZZ</name>